<keyword evidence="5" id="KW-0732">Signal</keyword>
<keyword evidence="3" id="KW-0325">Glycoprotein</keyword>
<dbReference type="RefSeq" id="XP_022317295.1">
    <property type="nucleotide sequence ID" value="XM_022461587.1"/>
</dbReference>
<evidence type="ECO:0000313" key="9">
    <source>
        <dbReference type="RefSeq" id="XP_022317292.1"/>
    </source>
</evidence>
<dbReference type="RefSeq" id="XP_022317292.1">
    <property type="nucleotide sequence ID" value="XM_022461584.1"/>
</dbReference>
<keyword evidence="3" id="KW-0735">Signal-anchor</keyword>
<dbReference type="RefSeq" id="XP_022317294.1">
    <property type="nucleotide sequence ID" value="XM_022461586.1"/>
</dbReference>
<evidence type="ECO:0000256" key="1">
    <source>
        <dbReference type="ARBA" id="ARBA00022676"/>
    </source>
</evidence>
<keyword evidence="3" id="KW-0333">Golgi apparatus</keyword>
<feature type="compositionally biased region" description="Polar residues" evidence="4">
    <location>
        <begin position="121"/>
        <end position="135"/>
    </location>
</feature>
<dbReference type="InterPro" id="IPR002516">
    <property type="entry name" value="Glyco_trans_11"/>
</dbReference>
<dbReference type="GeneID" id="111120678"/>
<feature type="signal peptide" evidence="5">
    <location>
        <begin position="1"/>
        <end position="20"/>
    </location>
</feature>
<evidence type="ECO:0000313" key="6">
    <source>
        <dbReference type="Proteomes" id="UP000694844"/>
    </source>
</evidence>
<dbReference type="CDD" id="cd11301">
    <property type="entry name" value="Fut1_Fut2_like"/>
    <property type="match status" value="1"/>
</dbReference>
<sequence>MRRKRYLSCIIASFFATVVALSSLMTWSNEVGPAHSKPARILSVILPNYPDTTDLRLLPTPFRDPPIRAAAATTKPTRTTTIIITTKPTTTTTTTIITTKTTERLSTTEFSTMKNTNISTTTSLVDMSSRSQSADLKSSSKPSSSKKKSTTVSVLTSSPSPVTTAAILPTSTKITPSAYVCVNYMGRLGNHLFQGASGFGIAASKNMKFVIREGDLLNKIFKLKNSAHLLISKQGQECASASVRGEARASGFDPNVVNFKPTTTVRVASYLQSWKYFYNASQELREQFQFRDHIQSRVNEILKGILQKYNTSRENVTLIAVHNRRGDMVKNNFGYQVATKEYFQKAMQVFSNYSSPIFILCSNDLAWSKANIPKTHTVEFISGNTAEVDLALMASCDHMISSVGSFSWWAGWLNNGTVTYYKWPAREGSNLRAVYSSDYMDYFYPNWIGL</sequence>
<feature type="chain" id="PRO_5044666177" description="L-Fucosyltransferase" evidence="5">
    <location>
        <begin position="21"/>
        <end position="450"/>
    </location>
</feature>
<evidence type="ECO:0000313" key="14">
    <source>
        <dbReference type="RefSeq" id="XP_022317297.1"/>
    </source>
</evidence>
<evidence type="ECO:0000313" key="11">
    <source>
        <dbReference type="RefSeq" id="XP_022317294.1"/>
    </source>
</evidence>
<evidence type="ECO:0000313" key="8">
    <source>
        <dbReference type="RefSeq" id="XP_022317291.1"/>
    </source>
</evidence>
<dbReference type="RefSeq" id="XP_022317293.1">
    <property type="nucleotide sequence ID" value="XM_022461585.1"/>
</dbReference>
<dbReference type="GO" id="GO:0032580">
    <property type="term" value="C:Golgi cisterna membrane"/>
    <property type="evidence" value="ECO:0007669"/>
    <property type="project" value="UniProtKB-SubCell"/>
</dbReference>
<keyword evidence="6" id="KW-1185">Reference proteome</keyword>
<dbReference type="AlphaFoldDB" id="A0A8B8CN68"/>
<dbReference type="PANTHER" id="PTHR11927:SF9">
    <property type="entry name" value="L-FUCOSYLTRANSFERASE"/>
    <property type="match status" value="1"/>
</dbReference>
<dbReference type="RefSeq" id="XP_022317291.1">
    <property type="nucleotide sequence ID" value="XM_022461583.1"/>
</dbReference>
<feature type="region of interest" description="Disordered" evidence="4">
    <location>
        <begin position="121"/>
        <end position="157"/>
    </location>
</feature>
<dbReference type="Pfam" id="PF01531">
    <property type="entry name" value="Glyco_transf_11"/>
    <property type="match status" value="1"/>
</dbReference>
<comment type="similarity">
    <text evidence="3">Belongs to the glycosyltransferase 11 family.</text>
</comment>
<dbReference type="KEGG" id="cvn:111120678"/>
<dbReference type="GO" id="GO:0008107">
    <property type="term" value="F:galactoside 2-alpha-L-fucosyltransferase activity"/>
    <property type="evidence" value="ECO:0007669"/>
    <property type="project" value="InterPro"/>
</dbReference>
<dbReference type="PANTHER" id="PTHR11927">
    <property type="entry name" value="GALACTOSIDE 2-L-FUCOSYLTRANSFERASE"/>
    <property type="match status" value="1"/>
</dbReference>
<reference evidence="7 8" key="1">
    <citation type="submission" date="2025-04" db="UniProtKB">
        <authorList>
            <consortium name="RefSeq"/>
        </authorList>
    </citation>
    <scope>IDENTIFICATION</scope>
    <source>
        <tissue evidence="7 8">Whole sample</tissue>
    </source>
</reference>
<dbReference type="Proteomes" id="UP000694844">
    <property type="component" value="Chromosome 2"/>
</dbReference>
<gene>
    <name evidence="7 8 9 10 11 12 13 14" type="primary">LOC111120678</name>
</gene>
<comment type="subcellular location">
    <subcellularLocation>
        <location evidence="3">Golgi apparatus</location>
        <location evidence="3">Golgi stack membrane</location>
        <topology evidence="3">Single-pass type II membrane protein</topology>
    </subcellularLocation>
</comment>
<organism evidence="6 10">
    <name type="scientific">Crassostrea virginica</name>
    <name type="common">Eastern oyster</name>
    <dbReference type="NCBI Taxonomy" id="6565"/>
    <lineage>
        <taxon>Eukaryota</taxon>
        <taxon>Metazoa</taxon>
        <taxon>Spiralia</taxon>
        <taxon>Lophotrochozoa</taxon>
        <taxon>Mollusca</taxon>
        <taxon>Bivalvia</taxon>
        <taxon>Autobranchia</taxon>
        <taxon>Pteriomorphia</taxon>
        <taxon>Ostreida</taxon>
        <taxon>Ostreoidea</taxon>
        <taxon>Ostreidae</taxon>
        <taxon>Crassostrea</taxon>
    </lineage>
</organism>
<dbReference type="UniPathway" id="UPA00378"/>
<evidence type="ECO:0000256" key="4">
    <source>
        <dbReference type="SAM" id="MobiDB-lite"/>
    </source>
</evidence>
<name>A0A8B8CN68_CRAVI</name>
<evidence type="ECO:0000313" key="10">
    <source>
        <dbReference type="RefSeq" id="XP_022317293.1"/>
    </source>
</evidence>
<dbReference type="OrthoDB" id="6090518at2759"/>
<dbReference type="RefSeq" id="XP_022317296.1">
    <property type="nucleotide sequence ID" value="XM_022461588.1"/>
</dbReference>
<dbReference type="RefSeq" id="XP_022317297.1">
    <property type="nucleotide sequence ID" value="XM_022461589.1"/>
</dbReference>
<keyword evidence="3" id="KW-0812">Transmembrane</keyword>
<proteinExistence type="inferred from homology"/>
<evidence type="ECO:0000313" key="12">
    <source>
        <dbReference type="RefSeq" id="XP_022317295.1"/>
    </source>
</evidence>
<protein>
    <recommendedName>
        <fullName evidence="3">L-Fucosyltransferase</fullName>
        <ecNumber evidence="3">2.4.1.-</ecNumber>
    </recommendedName>
</protein>
<evidence type="ECO:0000256" key="5">
    <source>
        <dbReference type="SAM" id="SignalP"/>
    </source>
</evidence>
<dbReference type="GO" id="GO:0005975">
    <property type="term" value="P:carbohydrate metabolic process"/>
    <property type="evidence" value="ECO:0007669"/>
    <property type="project" value="InterPro"/>
</dbReference>
<dbReference type="EC" id="2.4.1.-" evidence="3"/>
<evidence type="ECO:0000256" key="3">
    <source>
        <dbReference type="RuleBase" id="RU363129"/>
    </source>
</evidence>
<evidence type="ECO:0000313" key="13">
    <source>
        <dbReference type="RefSeq" id="XP_022317296.1"/>
    </source>
</evidence>
<evidence type="ECO:0000256" key="2">
    <source>
        <dbReference type="ARBA" id="ARBA00022679"/>
    </source>
</evidence>
<keyword evidence="2 3" id="KW-0808">Transferase</keyword>
<evidence type="ECO:0000313" key="7">
    <source>
        <dbReference type="RefSeq" id="XP_022317290.1"/>
    </source>
</evidence>
<dbReference type="RefSeq" id="XP_022317290.1">
    <property type="nucleotide sequence ID" value="XM_022461582.1"/>
</dbReference>
<accession>A0A8B8CN68</accession>
<comment type="pathway">
    <text evidence="3">Protein modification; protein glycosylation.</text>
</comment>
<keyword evidence="1 3" id="KW-0328">Glycosyltransferase</keyword>